<dbReference type="Pfam" id="PF07011">
    <property type="entry name" value="Elf4"/>
    <property type="match status" value="1"/>
</dbReference>
<dbReference type="InterPro" id="IPR001005">
    <property type="entry name" value="SANT/Myb"/>
</dbReference>
<organism evidence="6 7">
    <name type="scientific">Trapa incisa</name>
    <dbReference type="NCBI Taxonomy" id="236973"/>
    <lineage>
        <taxon>Eukaryota</taxon>
        <taxon>Viridiplantae</taxon>
        <taxon>Streptophyta</taxon>
        <taxon>Embryophyta</taxon>
        <taxon>Tracheophyta</taxon>
        <taxon>Spermatophyta</taxon>
        <taxon>Magnoliopsida</taxon>
        <taxon>eudicotyledons</taxon>
        <taxon>Gunneridae</taxon>
        <taxon>Pentapetalae</taxon>
        <taxon>rosids</taxon>
        <taxon>malvids</taxon>
        <taxon>Myrtales</taxon>
        <taxon>Lythraceae</taxon>
        <taxon>Trapa</taxon>
    </lineage>
</organism>
<dbReference type="InterPro" id="IPR009057">
    <property type="entry name" value="Homeodomain-like_sf"/>
</dbReference>
<feature type="compositionally biased region" description="Polar residues" evidence="3">
    <location>
        <begin position="348"/>
        <end position="363"/>
    </location>
</feature>
<dbReference type="InterPro" id="IPR009741">
    <property type="entry name" value="EARLY_FLOWERING_4_dom"/>
</dbReference>
<dbReference type="SMART" id="SM00717">
    <property type="entry name" value="SANT"/>
    <property type="match status" value="1"/>
</dbReference>
<dbReference type="AlphaFoldDB" id="A0AAN7KU39"/>
<dbReference type="PROSITE" id="PS51294">
    <property type="entry name" value="HTH_MYB"/>
    <property type="match status" value="1"/>
</dbReference>
<evidence type="ECO:0000256" key="1">
    <source>
        <dbReference type="ARBA" id="ARBA00004123"/>
    </source>
</evidence>
<dbReference type="SUPFAM" id="SSF46689">
    <property type="entry name" value="Homeodomain-like"/>
    <property type="match status" value="1"/>
</dbReference>
<dbReference type="Gene3D" id="1.10.246.220">
    <property type="match status" value="1"/>
</dbReference>
<evidence type="ECO:0000259" key="4">
    <source>
        <dbReference type="PROSITE" id="PS50090"/>
    </source>
</evidence>
<protein>
    <recommendedName>
        <fullName evidence="8">MYB transcription factor</fullName>
    </recommendedName>
</protein>
<evidence type="ECO:0000259" key="5">
    <source>
        <dbReference type="PROSITE" id="PS51294"/>
    </source>
</evidence>
<dbReference type="PROSITE" id="PS50090">
    <property type="entry name" value="MYB_LIKE"/>
    <property type="match status" value="1"/>
</dbReference>
<dbReference type="Proteomes" id="UP001345219">
    <property type="component" value="Chromosome 22"/>
</dbReference>
<accession>A0AAN7KU39</accession>
<keyword evidence="2" id="KW-0539">Nucleus</keyword>
<comment type="subcellular location">
    <subcellularLocation>
        <location evidence="1">Nucleus</location>
    </subcellularLocation>
</comment>
<feature type="domain" description="Myb-like" evidence="4">
    <location>
        <begin position="702"/>
        <end position="749"/>
    </location>
</feature>
<keyword evidence="7" id="KW-1185">Reference proteome</keyword>
<evidence type="ECO:0000313" key="7">
    <source>
        <dbReference type="Proteomes" id="UP001345219"/>
    </source>
</evidence>
<dbReference type="EMBL" id="JAXIOK010000004">
    <property type="protein sequence ID" value="KAK4773472.1"/>
    <property type="molecule type" value="Genomic_DNA"/>
</dbReference>
<dbReference type="GO" id="GO:0005634">
    <property type="term" value="C:nucleus"/>
    <property type="evidence" value="ECO:0007669"/>
    <property type="project" value="UniProtKB-SubCell"/>
</dbReference>
<feature type="domain" description="HTH myb-type" evidence="5">
    <location>
        <begin position="694"/>
        <end position="753"/>
    </location>
</feature>
<reference evidence="6 7" key="1">
    <citation type="journal article" date="2023" name="Hortic Res">
        <title>Pangenome of water caltrop reveals structural variations and asymmetric subgenome divergence after allopolyploidization.</title>
        <authorList>
            <person name="Zhang X."/>
            <person name="Chen Y."/>
            <person name="Wang L."/>
            <person name="Yuan Y."/>
            <person name="Fang M."/>
            <person name="Shi L."/>
            <person name="Lu R."/>
            <person name="Comes H.P."/>
            <person name="Ma Y."/>
            <person name="Chen Y."/>
            <person name="Huang G."/>
            <person name="Zhou Y."/>
            <person name="Zheng Z."/>
            <person name="Qiu Y."/>
        </authorList>
    </citation>
    <scope>NUCLEOTIDE SEQUENCE [LARGE SCALE GENOMIC DNA]</scope>
    <source>
        <tissue evidence="6">Roots</tissue>
    </source>
</reference>
<gene>
    <name evidence="6" type="ORF">SAY87_028491</name>
</gene>
<dbReference type="PANTHER" id="PTHR47122">
    <property type="entry name" value="MYB-LIKE DNA-BINDING DOMAIN CONTAINING PROTEIN, EXPRESSED"/>
    <property type="match status" value="1"/>
</dbReference>
<proteinExistence type="predicted"/>
<comment type="caution">
    <text evidence="6">The sequence shown here is derived from an EMBL/GenBank/DDBJ whole genome shotgun (WGS) entry which is preliminary data.</text>
</comment>
<name>A0AAN7KU39_9MYRT</name>
<dbReference type="Pfam" id="PF00249">
    <property type="entry name" value="Myb_DNA-binding"/>
    <property type="match status" value="1"/>
</dbReference>
<evidence type="ECO:0000256" key="2">
    <source>
        <dbReference type="ARBA" id="ARBA00023242"/>
    </source>
</evidence>
<sequence>MKEKWGKMKEDLSLSTNNGTEVDARVSPTFLRSFLQVQDILDQNSLLINEINHNHESKNPDFLSRNVGLIRLLNNNMGRAVDIYADLPTSMMRSVETTSEGDTRSSEKPNANRFLSRFPFSKDSSKKIWTAHGRSMQLDLIEVKLLPVSVYVALAKAHVPPIRKDPRYFLTFYWGREGETCSAESSGSLPLWTPDRRIPQEFIHQSLEKVASGGFSMETVVEVEGSGEEKFEDSVINNSICNTSLSKQAEDPVVYKLVRVEGDGRLVPATDDEIIEVADLLKDETIDVDIVPNSKKNTSISIEETSNVTVLLENQGYLHCQKDKADTGKLDVRVQLSTFPLVDDSDARNINQDSDAGESSDSPSPKMGSVLSPTTVCGISKPYFSKLRGEICLDNLSIRELHEAFKATFGRDTTVKDKAWLKRRIMMGLTNSSDVSMTNFTIKDGKVLVTGNEGNSKEVYAHAVFSNPLKVVDETKESSAIYGTSYLEDSQVVSLKRLRNHDLVDDYRSDSLNKEELTAKRIRKPTRRYIEELSKIESQGHSRLTSSCQGSGQPSPQLYTTTATSKGVCSNSRTFVTRLDSLAGIQVPCVSRLRRSRPRKDIMSLMFHHSSMEAVTGIMKKALHSYRSAGESGSSYAQLMSTQKQHIEESEKLRHCEATDKIEQDKYINGGDSVSFEDACNDKVVTVPTAKGGIRRKHHRAWTLSEVMKLVDGVSRYGAGRWSEIKRLAFASYSYRTSVDLKDKWRNLLKAANFASAPTDVMNSRKHTTTPIPAPILSRVRELAEINGQALPWNLSSAKVGFNGRSANRSVAGYL</sequence>
<dbReference type="InterPro" id="IPR017930">
    <property type="entry name" value="Myb_dom"/>
</dbReference>
<dbReference type="PANTHER" id="PTHR47122:SF4">
    <property type="entry name" value="TRF-LIKE 3"/>
    <property type="match status" value="1"/>
</dbReference>
<feature type="region of interest" description="Disordered" evidence="3">
    <location>
        <begin position="345"/>
        <end position="371"/>
    </location>
</feature>
<evidence type="ECO:0000256" key="3">
    <source>
        <dbReference type="SAM" id="MobiDB-lite"/>
    </source>
</evidence>
<evidence type="ECO:0008006" key="8">
    <source>
        <dbReference type="Google" id="ProtNLM"/>
    </source>
</evidence>
<evidence type="ECO:0000313" key="6">
    <source>
        <dbReference type="EMBL" id="KAK4773472.1"/>
    </source>
</evidence>
<dbReference type="CDD" id="cd11660">
    <property type="entry name" value="SANT_TRF"/>
    <property type="match status" value="1"/>
</dbReference>